<evidence type="ECO:0000256" key="5">
    <source>
        <dbReference type="ARBA" id="ARBA00023054"/>
    </source>
</evidence>
<accession>A0A5B9N9Y6</accession>
<dbReference type="NCBIfam" id="TIGR02675">
    <property type="entry name" value="tape_meas_nterm"/>
    <property type="match status" value="1"/>
</dbReference>
<evidence type="ECO:0000256" key="3">
    <source>
        <dbReference type="ARBA" id="ARBA00022741"/>
    </source>
</evidence>
<keyword evidence="5 7" id="KW-0175">Coiled coil</keyword>
<keyword evidence="2" id="KW-0493">Microtubule</keyword>
<evidence type="ECO:0000256" key="1">
    <source>
        <dbReference type="ARBA" id="ARBA00022465"/>
    </source>
</evidence>
<feature type="coiled-coil region" evidence="7">
    <location>
        <begin position="195"/>
        <end position="263"/>
    </location>
</feature>
<dbReference type="GO" id="GO:0005524">
    <property type="term" value="F:ATP binding"/>
    <property type="evidence" value="ECO:0007669"/>
    <property type="project" value="UniProtKB-KW"/>
</dbReference>
<protein>
    <submittedName>
        <fullName evidence="10">Tape measure protein</fullName>
    </submittedName>
</protein>
<feature type="domain" description="Tape measure protein N-terminal" evidence="9">
    <location>
        <begin position="464"/>
        <end position="633"/>
    </location>
</feature>
<proteinExistence type="predicted"/>
<feature type="coiled-coil region" evidence="7">
    <location>
        <begin position="1037"/>
        <end position="1064"/>
    </location>
</feature>
<feature type="coiled-coil region" evidence="7">
    <location>
        <begin position="298"/>
        <end position="353"/>
    </location>
</feature>
<gene>
    <name evidence="10" type="ORF">CPT_Saba_053</name>
</gene>
<evidence type="ECO:0000313" key="11">
    <source>
        <dbReference type="Proteomes" id="UP000322840"/>
    </source>
</evidence>
<dbReference type="Proteomes" id="UP000322840">
    <property type="component" value="Segment"/>
</dbReference>
<evidence type="ECO:0000256" key="6">
    <source>
        <dbReference type="ARBA" id="ARBA00023175"/>
    </source>
</evidence>
<dbReference type="PANTHER" id="PTHR37739">
    <property type="entry name" value="KINESIN-LIKE PROTEIN KIN-12D"/>
    <property type="match status" value="1"/>
</dbReference>
<reference evidence="11" key="1">
    <citation type="submission" date="2019-06" db="EMBL/GenBank/DDBJ databases">
        <title>The Complete Genome of Proteus mirabilis Siphophage Saba.</title>
        <authorList>
            <person name="Nyugen J."/>
            <person name="Harb L."/>
            <person name="Moreland R."/>
            <person name="Liu M."/>
            <person name="Ramsey J."/>
        </authorList>
    </citation>
    <scope>NUCLEOTIDE SEQUENCE [LARGE SCALE GENOMIC DNA]</scope>
</reference>
<keyword evidence="11" id="KW-1185">Reference proteome</keyword>
<keyword evidence="6" id="KW-0505">Motor protein</keyword>
<dbReference type="InterPro" id="IPR013491">
    <property type="entry name" value="Tape_meas_N"/>
</dbReference>
<dbReference type="Pfam" id="PF20155">
    <property type="entry name" value="TMP_3"/>
    <property type="match status" value="1"/>
</dbReference>
<dbReference type="PANTHER" id="PTHR37739:SF16">
    <property type="entry name" value="KINESIN-LIKE PROTEIN"/>
    <property type="match status" value="1"/>
</dbReference>
<organism evidence="10 11">
    <name type="scientific">Proteus phage Saba</name>
    <dbReference type="NCBI Taxonomy" id="2596672"/>
    <lineage>
        <taxon>Viruses</taxon>
        <taxon>Duplodnaviria</taxon>
        <taxon>Heunggongvirae</taxon>
        <taxon>Uroviricota</taxon>
        <taxon>Caudoviricetes</taxon>
        <taxon>Casjensviridae</taxon>
        <taxon>Cenphatecvirus</taxon>
        <taxon>Cenphatecvirus saba</taxon>
    </lineage>
</organism>
<keyword evidence="3" id="KW-0547">Nucleotide-binding</keyword>
<dbReference type="InterPro" id="IPR044986">
    <property type="entry name" value="KIF15/KIN-12"/>
</dbReference>
<feature type="region of interest" description="Disordered" evidence="8">
    <location>
        <begin position="1368"/>
        <end position="1388"/>
    </location>
</feature>
<keyword evidence="1" id="KW-1188">Viral release from host cell</keyword>
<keyword evidence="1" id="KW-1245">Viral tail assembly</keyword>
<feature type="coiled-coil region" evidence="7">
    <location>
        <begin position="1111"/>
        <end position="1148"/>
    </location>
</feature>
<dbReference type="EMBL" id="MN062188">
    <property type="protein sequence ID" value="QEG09426.1"/>
    <property type="molecule type" value="Genomic_DNA"/>
</dbReference>
<evidence type="ECO:0000259" key="9">
    <source>
        <dbReference type="Pfam" id="PF20155"/>
    </source>
</evidence>
<feature type="coiled-coil region" evidence="7">
    <location>
        <begin position="906"/>
        <end position="933"/>
    </location>
</feature>
<evidence type="ECO:0000313" key="10">
    <source>
        <dbReference type="EMBL" id="QEG09426.1"/>
    </source>
</evidence>
<evidence type="ECO:0000256" key="8">
    <source>
        <dbReference type="SAM" id="MobiDB-lite"/>
    </source>
</evidence>
<name>A0A5B9N9Y6_9CAUD</name>
<evidence type="ECO:0000256" key="2">
    <source>
        <dbReference type="ARBA" id="ARBA00022701"/>
    </source>
</evidence>
<evidence type="ECO:0000256" key="7">
    <source>
        <dbReference type="SAM" id="Coils"/>
    </source>
</evidence>
<evidence type="ECO:0000256" key="4">
    <source>
        <dbReference type="ARBA" id="ARBA00022840"/>
    </source>
</evidence>
<sequence>MANGNVELRIRARDDSQKTIKQVSKTLDELTAAQGKNAEAAKRGDASVKELESQYKKLENAGKQLLRLHSLTEMFEKQKASLANVRTELDEAKAKHSALAAAMAGATTVTAKMQSELNKAEAAVKRLTKSEADAAARVASTNQELTKFGVNTNDIVGAQAKLRSEIDRTNAALGRQEKIINSIPSSADRAHAKILANLKLQANQLQANIRGYQSLGRVVAGTPSLSSQLTDMMSPAEAARRKIQGLEQEVTRLSQTAKKSRRDLKGIQDDIKSLDAAAKSAIGMAKMIENFQRQTTAVVKARVEYKAAQAEAKALAAQVKAAGTASAEMGAKIQAANARLAEARNALTQNTAAARQSQAALRSAGINTQNLSGEQQRLKNAVQNSTTGINNLKTALDRMAGSARNGSSAMNLLGASGGALSGLIGQVTGLASAYVSLYGSINLAKGAIDAYKVQQQALVKVGTIVGTDNKKQMAEWEYMSGLANKLGIEIETLSKSYTKFAVAANQVGMSQQDAKFIYESIAKTARVFHLSADDMNGVFLALEQMLSKGQVMAEELKTQLGERMPGAVSMYAKSIGVEVKDFLKMMEEGKVDAKTIINYAREQAKAIDAQLAVAEKGVDAVEARAHNALFDFKLAIAKSGFIDAYTSMLMKLTEFMSSDRGEEAAKKFGEAFSAVADGVIWAVENIDMLIDILKVLAGLKVFQIVVGFGKSIYNVFMQVKNALQWLWPIGKKVFGSLGTVIASLGGVTGALKILLRFIPYVGIALLAWDLGTWAYENSEAFRNFVDNIVERTKYLGKAMIQLSAMPGAAIADLLISIMRPITRLFSDSVKSVGKWLGELVSWLPGVGAEVKAWVDEMTDQLTKQDRDMFELTAKLNDNMVDNWKAGTGAIAKDHKEQMESVQGVAKETANAVAKAMEQVKAKAEEAKKATEFEYSPDTGGGVTQRDLQMADLKKEIEKRQAAEVKAELAGRKAMQRRSLAGRLAIIDEEYKAMYDKAKAIGGKEGDEMIAQLNKVVAMAKKAETDQFNAMSQGNSGIDKRKAKIESLTQALAKMNAEITRKQVDADPTSSLADRTSAAIAKSDVKMDSMKADAVKIGGPEGKQLAEQVDALKAANAEYLTEKMQIEEVERLQNKVNTLLEIRKNKIEEINAKRKAGLIDDEQSAEAIRNIKEDSASGINDALSQLESQTEASAGLFSEEEISRIVTGIAKIREELKGVEGDFSKMDTTVVQGVLGGFNAAIDSAYDGIIDLATGAASFGDVMANLGKAVAQFFADFLKKIAMAILQQMLLNALAGMGGGVGAAATAAGGSATAVMHSGGIVGGSGGRSRQASPGLFAGAPRFHSGGFPGLKSTEIPTILEKGEEVLSKNDPRNAMNGGGRNEAAPSQPQNIRLIAVDDRSKIPEAMATAEGESVMLVNLNRNAQSMRSIINRGSSR</sequence>
<feature type="region of interest" description="Disordered" evidence="8">
    <location>
        <begin position="1"/>
        <end position="20"/>
    </location>
</feature>
<feature type="compositionally biased region" description="Basic and acidic residues" evidence="8">
    <location>
        <begin position="8"/>
        <end position="18"/>
    </location>
</feature>
<dbReference type="GO" id="GO:0098003">
    <property type="term" value="P:viral tail assembly"/>
    <property type="evidence" value="ECO:0007669"/>
    <property type="project" value="UniProtKB-KW"/>
</dbReference>
<keyword evidence="4" id="KW-0067">ATP-binding</keyword>